<name>A0ABW0S4K3_9BURK</name>
<dbReference type="RefSeq" id="WP_379772566.1">
    <property type="nucleotide sequence ID" value="NZ_JBHSMZ010000014.1"/>
</dbReference>
<evidence type="ECO:0000256" key="3">
    <source>
        <dbReference type="SAM" id="SignalP"/>
    </source>
</evidence>
<reference evidence="5" key="1">
    <citation type="journal article" date="2019" name="Int. J. Syst. Evol. Microbiol.">
        <title>The Global Catalogue of Microorganisms (GCM) 10K type strain sequencing project: providing services to taxonomists for standard genome sequencing and annotation.</title>
        <authorList>
            <consortium name="The Broad Institute Genomics Platform"/>
            <consortium name="The Broad Institute Genome Sequencing Center for Infectious Disease"/>
            <person name="Wu L."/>
            <person name="Ma J."/>
        </authorList>
    </citation>
    <scope>NUCLEOTIDE SEQUENCE [LARGE SCALE GENOMIC DNA]</scope>
    <source>
        <strain evidence="5">CGMCC 4.5798</strain>
    </source>
</reference>
<accession>A0ABW0S4K3</accession>
<comment type="caution">
    <text evidence="4">The sequence shown here is derived from an EMBL/GenBank/DDBJ whole genome shotgun (WGS) entry which is preliminary data.</text>
</comment>
<keyword evidence="2" id="KW-0472">Membrane</keyword>
<feature type="signal peptide" evidence="3">
    <location>
        <begin position="1"/>
        <end position="23"/>
    </location>
</feature>
<dbReference type="Proteomes" id="UP001596086">
    <property type="component" value="Unassembled WGS sequence"/>
</dbReference>
<dbReference type="PANTHER" id="PTHR35603:SF2">
    <property type="entry name" value="OUTER MEMBRANE LIPOPROTEIN"/>
    <property type="match status" value="1"/>
</dbReference>
<sequence>MKKALSLVFFFAVAAAATFGANAAEVMATITNVSPVYSERVQNQQVCDMVYNDQAQQAGAVNPGSVIGGIAGALLGSQVGGGNGKVAMAALGAVTGAISGDRIAQQQRSNPQQNCRVVQRMEQQISGYRVTYQYLQETFQSFLSYDPSRGGAVTTVPAQMSLSLR</sequence>
<dbReference type="InterPro" id="IPR051407">
    <property type="entry name" value="Bact_OM_lipoprot/Surf_antigen"/>
</dbReference>
<evidence type="ECO:0000313" key="4">
    <source>
        <dbReference type="EMBL" id="MFC5550252.1"/>
    </source>
</evidence>
<keyword evidence="5" id="KW-1185">Reference proteome</keyword>
<gene>
    <name evidence="4" type="ORF">ACFPO9_17185</name>
</gene>
<dbReference type="EMBL" id="JBHSMZ010000014">
    <property type="protein sequence ID" value="MFC5550252.1"/>
    <property type="molecule type" value="Genomic_DNA"/>
</dbReference>
<evidence type="ECO:0000313" key="5">
    <source>
        <dbReference type="Proteomes" id="UP001596086"/>
    </source>
</evidence>
<comment type="subcellular location">
    <subcellularLocation>
        <location evidence="1">Membrane</location>
    </subcellularLocation>
</comment>
<organism evidence="4 5">
    <name type="scientific">Massilia aerilata</name>
    <dbReference type="NCBI Taxonomy" id="453817"/>
    <lineage>
        <taxon>Bacteria</taxon>
        <taxon>Pseudomonadati</taxon>
        <taxon>Pseudomonadota</taxon>
        <taxon>Betaproteobacteria</taxon>
        <taxon>Burkholderiales</taxon>
        <taxon>Oxalobacteraceae</taxon>
        <taxon>Telluria group</taxon>
        <taxon>Massilia</taxon>
    </lineage>
</organism>
<proteinExistence type="predicted"/>
<feature type="chain" id="PRO_5047461311" evidence="3">
    <location>
        <begin position="24"/>
        <end position="165"/>
    </location>
</feature>
<dbReference type="PANTHER" id="PTHR35603">
    <property type="match status" value="1"/>
</dbReference>
<keyword evidence="3" id="KW-0732">Signal</keyword>
<evidence type="ECO:0000256" key="2">
    <source>
        <dbReference type="ARBA" id="ARBA00023136"/>
    </source>
</evidence>
<protein>
    <submittedName>
        <fullName evidence="4">Glycine zipper 2TM domain-containing protein</fullName>
    </submittedName>
</protein>
<evidence type="ECO:0000256" key="1">
    <source>
        <dbReference type="ARBA" id="ARBA00004370"/>
    </source>
</evidence>